<dbReference type="CDD" id="cd07187">
    <property type="entry name" value="YvcK_like"/>
    <property type="match status" value="1"/>
</dbReference>
<dbReference type="Proteomes" id="UP000824087">
    <property type="component" value="Unassembled WGS sequence"/>
</dbReference>
<dbReference type="Pfam" id="PF01933">
    <property type="entry name" value="CofD"/>
    <property type="match status" value="1"/>
</dbReference>
<reference evidence="3" key="1">
    <citation type="submission" date="2020-10" db="EMBL/GenBank/DDBJ databases">
        <authorList>
            <person name="Gilroy R."/>
        </authorList>
    </citation>
    <scope>NUCLEOTIDE SEQUENCE</scope>
    <source>
        <strain evidence="3">CHK197-8231</strain>
    </source>
</reference>
<dbReference type="InterPro" id="IPR010119">
    <property type="entry name" value="Gluconeogen_factor"/>
</dbReference>
<dbReference type="HAMAP" id="MF_00973">
    <property type="entry name" value="Gluconeogen_factor"/>
    <property type="match status" value="1"/>
</dbReference>
<evidence type="ECO:0000313" key="4">
    <source>
        <dbReference type="Proteomes" id="UP000824087"/>
    </source>
</evidence>
<name>A0A9D1L349_9BACT</name>
<gene>
    <name evidence="3" type="ORF">IAD49_01505</name>
</gene>
<keyword evidence="1 2" id="KW-0963">Cytoplasm</keyword>
<dbReference type="GO" id="GO:0008360">
    <property type="term" value="P:regulation of cell shape"/>
    <property type="evidence" value="ECO:0007669"/>
    <property type="project" value="UniProtKB-UniRule"/>
</dbReference>
<dbReference type="GO" id="GO:0043743">
    <property type="term" value="F:LPPG:FO 2-phospho-L-lactate transferase activity"/>
    <property type="evidence" value="ECO:0007669"/>
    <property type="project" value="InterPro"/>
</dbReference>
<reference evidence="3" key="2">
    <citation type="journal article" date="2021" name="PeerJ">
        <title>Extensive microbial diversity within the chicken gut microbiome revealed by metagenomics and culture.</title>
        <authorList>
            <person name="Gilroy R."/>
            <person name="Ravi A."/>
            <person name="Getino M."/>
            <person name="Pursley I."/>
            <person name="Horton D.L."/>
            <person name="Alikhan N.F."/>
            <person name="Baker D."/>
            <person name="Gharbi K."/>
            <person name="Hall N."/>
            <person name="Watson M."/>
            <person name="Adriaenssens E.M."/>
            <person name="Foster-Nyarko E."/>
            <person name="Jarju S."/>
            <person name="Secka A."/>
            <person name="Antonio M."/>
            <person name="Oren A."/>
            <person name="Chaudhuri R.R."/>
            <person name="La Ragione R."/>
            <person name="Hildebrand F."/>
            <person name="Pallen M.J."/>
        </authorList>
    </citation>
    <scope>NUCLEOTIDE SEQUENCE</scope>
    <source>
        <strain evidence="3">CHK197-8231</strain>
    </source>
</reference>
<comment type="similarity">
    <text evidence="2">Belongs to the gluconeogenesis factor family.</text>
</comment>
<dbReference type="SUPFAM" id="SSF142338">
    <property type="entry name" value="CofD-like"/>
    <property type="match status" value="1"/>
</dbReference>
<evidence type="ECO:0000256" key="2">
    <source>
        <dbReference type="HAMAP-Rule" id="MF_00973"/>
    </source>
</evidence>
<comment type="caution">
    <text evidence="3">The sequence shown here is derived from an EMBL/GenBank/DDBJ whole genome shotgun (WGS) entry which is preliminary data.</text>
</comment>
<evidence type="ECO:0000313" key="3">
    <source>
        <dbReference type="EMBL" id="HIU22236.1"/>
    </source>
</evidence>
<protein>
    <recommendedName>
        <fullName evidence="2">Putative gluconeogenesis factor</fullName>
    </recommendedName>
</protein>
<proteinExistence type="inferred from homology"/>
<organism evidence="3 4">
    <name type="scientific">Candidatus Fimihabitans intestinipullorum</name>
    <dbReference type="NCBI Taxonomy" id="2840820"/>
    <lineage>
        <taxon>Bacteria</taxon>
        <taxon>Bacillati</taxon>
        <taxon>Mycoplasmatota</taxon>
        <taxon>Mycoplasmatota incertae sedis</taxon>
        <taxon>Candidatus Fimihabitans</taxon>
    </lineage>
</organism>
<dbReference type="EMBL" id="DVML01000009">
    <property type="protein sequence ID" value="HIU22236.1"/>
    <property type="molecule type" value="Genomic_DNA"/>
</dbReference>
<dbReference type="InterPro" id="IPR002882">
    <property type="entry name" value="CofD"/>
</dbReference>
<comment type="function">
    <text evidence="2">Required for morphogenesis under gluconeogenic growth conditions.</text>
</comment>
<comment type="subcellular location">
    <subcellularLocation>
        <location evidence="2">Cytoplasm</location>
    </subcellularLocation>
</comment>
<dbReference type="GO" id="GO:0005737">
    <property type="term" value="C:cytoplasm"/>
    <property type="evidence" value="ECO:0007669"/>
    <property type="project" value="UniProtKB-SubCell"/>
</dbReference>
<dbReference type="InterPro" id="IPR038136">
    <property type="entry name" value="CofD-like_dom_sf"/>
</dbReference>
<evidence type="ECO:0000256" key="1">
    <source>
        <dbReference type="ARBA" id="ARBA00022490"/>
    </source>
</evidence>
<dbReference type="Gene3D" id="3.40.50.10680">
    <property type="entry name" value="CofD-like domains"/>
    <property type="match status" value="1"/>
</dbReference>
<dbReference type="AlphaFoldDB" id="A0A9D1L349"/>
<accession>A0A9D1L349</accession>
<sequence>MKKKVVILGGGTGLSTLLRGLKQFPLEITAVVSVCDDGGSTGKLREEFNMPAVGDLRRVLIALSETEPLFEQLFNYRFHASSGVDGHTVGNLFLTALANITGNMSDGIETLSKVFNLKGKVLPLTEDNVTLVAKMEDGTVVQGEHNITECNKVIDKVYYKENPVVSPKVIKAIHEADLVLLSMGSLYTSIIPNLICDDVIRAIDESDAKIMYVSNMMTQPGETDHFKVSDHVRVLNDYLGKHKVDVVIANHGSITRELINKYSVLEQKDPVLLDPENMKDLNVTVIEDDFVTVEDEMIRHNVTKLAFHIFSYLL</sequence>
<dbReference type="PANTHER" id="PTHR30135">
    <property type="entry name" value="UNCHARACTERIZED PROTEIN YVCK-RELATED"/>
    <property type="match status" value="1"/>
</dbReference>
<dbReference type="NCBIfam" id="TIGR01826">
    <property type="entry name" value="CofD_related"/>
    <property type="match status" value="1"/>
</dbReference>
<dbReference type="PANTHER" id="PTHR30135:SF3">
    <property type="entry name" value="GLUCONEOGENESIS FACTOR-RELATED"/>
    <property type="match status" value="1"/>
</dbReference>